<evidence type="ECO:0000313" key="3">
    <source>
        <dbReference type="Proteomes" id="UP000690515"/>
    </source>
</evidence>
<keyword evidence="1" id="KW-1133">Transmembrane helix</keyword>
<dbReference type="Proteomes" id="UP000690515">
    <property type="component" value="Unassembled WGS sequence"/>
</dbReference>
<reference evidence="2 3" key="1">
    <citation type="submission" date="2021-04" db="EMBL/GenBank/DDBJ databases">
        <authorList>
            <person name="Pira H."/>
            <person name="Risdian C."/>
            <person name="Wink J."/>
        </authorList>
    </citation>
    <scope>NUCLEOTIDE SEQUENCE [LARGE SCALE GENOMIC DNA]</scope>
    <source>
        <strain evidence="2 3">WH53</strain>
    </source>
</reference>
<comment type="caution">
    <text evidence="2">The sequence shown here is derived from an EMBL/GenBank/DDBJ whole genome shotgun (WGS) entry which is preliminary data.</text>
</comment>
<keyword evidence="1" id="KW-0812">Transmembrane</keyword>
<dbReference type="EMBL" id="JAGSOY010000042">
    <property type="protein sequence ID" value="MBU2712613.1"/>
    <property type="molecule type" value="Genomic_DNA"/>
</dbReference>
<sequence>MNSYDKGIYSKFRKNRILAWMLIVGVSILVFSIPFGILIGILYNYIEREMMVAIWVGLKSTLFFIFMGIVICLISAVSLNSKR</sequence>
<protein>
    <submittedName>
        <fullName evidence="2">Uncharacterized protein</fullName>
    </submittedName>
</protein>
<name>A0ABS5ZEW8_9GAMM</name>
<proteinExistence type="predicted"/>
<keyword evidence="1" id="KW-0472">Membrane</keyword>
<evidence type="ECO:0000256" key="1">
    <source>
        <dbReference type="SAM" id="Phobius"/>
    </source>
</evidence>
<feature type="transmembrane region" description="Helical" evidence="1">
    <location>
        <begin position="20"/>
        <end position="46"/>
    </location>
</feature>
<dbReference type="RefSeq" id="WP_215820839.1">
    <property type="nucleotide sequence ID" value="NZ_JAGSOY010000042.1"/>
</dbReference>
<gene>
    <name evidence="2" type="ORF">KCG35_16215</name>
</gene>
<keyword evidence="3" id="KW-1185">Reference proteome</keyword>
<evidence type="ECO:0000313" key="2">
    <source>
        <dbReference type="EMBL" id="MBU2712613.1"/>
    </source>
</evidence>
<organism evidence="2 3">
    <name type="scientific">Zooshikella harenae</name>
    <dbReference type="NCBI Taxonomy" id="2827238"/>
    <lineage>
        <taxon>Bacteria</taxon>
        <taxon>Pseudomonadati</taxon>
        <taxon>Pseudomonadota</taxon>
        <taxon>Gammaproteobacteria</taxon>
        <taxon>Oceanospirillales</taxon>
        <taxon>Zooshikellaceae</taxon>
        <taxon>Zooshikella</taxon>
    </lineage>
</organism>
<feature type="transmembrane region" description="Helical" evidence="1">
    <location>
        <begin position="52"/>
        <end position="79"/>
    </location>
</feature>
<accession>A0ABS5ZEW8</accession>